<evidence type="ECO:0000256" key="6">
    <source>
        <dbReference type="ARBA" id="ARBA00023274"/>
    </source>
</evidence>
<dbReference type="InterPro" id="IPR023674">
    <property type="entry name" value="Ribosomal_uL1-like"/>
</dbReference>
<reference evidence="11" key="2">
    <citation type="journal article" date="2014" name="Nat. Commun.">
        <title>The cavefish genome reveals candidate genes for eye loss.</title>
        <authorList>
            <person name="McGaugh S.E."/>
            <person name="Gross J.B."/>
            <person name="Aken B."/>
            <person name="Blin M."/>
            <person name="Borowsky R."/>
            <person name="Chalopin D."/>
            <person name="Hinaux H."/>
            <person name="Jeffery W.R."/>
            <person name="Keene A."/>
            <person name="Ma L."/>
            <person name="Minx P."/>
            <person name="Murphy D."/>
            <person name="O'Quin K.E."/>
            <person name="Retaux S."/>
            <person name="Rohner N."/>
            <person name="Searle S.M."/>
            <person name="Stahl B.A."/>
            <person name="Tabin C."/>
            <person name="Volff J.N."/>
            <person name="Yoshizawa M."/>
            <person name="Warren W.C."/>
        </authorList>
    </citation>
    <scope>NUCLEOTIDE SEQUENCE [LARGE SCALE GENOMIC DNA]</scope>
    <source>
        <strain evidence="11">female</strain>
    </source>
</reference>
<dbReference type="Gene3D" id="3.30.190.20">
    <property type="match status" value="1"/>
</dbReference>
<comment type="subcellular location">
    <subcellularLocation>
        <location evidence="1">Mitochondrion</location>
    </subcellularLocation>
</comment>
<dbReference type="AlphaFoldDB" id="A0A3B1KJ21"/>
<dbReference type="STRING" id="7994.ENSAMXP00000053734"/>
<organism evidence="10 11">
    <name type="scientific">Astyanax mexicanus</name>
    <name type="common">Blind cave fish</name>
    <name type="synonym">Astyanax fasciatus mexicanus</name>
    <dbReference type="NCBI Taxonomy" id="7994"/>
    <lineage>
        <taxon>Eukaryota</taxon>
        <taxon>Metazoa</taxon>
        <taxon>Chordata</taxon>
        <taxon>Craniata</taxon>
        <taxon>Vertebrata</taxon>
        <taxon>Euteleostomi</taxon>
        <taxon>Actinopterygii</taxon>
        <taxon>Neopterygii</taxon>
        <taxon>Teleostei</taxon>
        <taxon>Ostariophysi</taxon>
        <taxon>Characiformes</taxon>
        <taxon>Characoidei</taxon>
        <taxon>Acestrorhamphidae</taxon>
        <taxon>Acestrorhamphinae</taxon>
        <taxon>Astyanax</taxon>
    </lineage>
</organism>
<keyword evidence="3" id="KW-0809">Transit peptide</keyword>
<reference evidence="11" key="1">
    <citation type="submission" date="2013-03" db="EMBL/GenBank/DDBJ databases">
        <authorList>
            <person name="Jeffery W."/>
            <person name="Warren W."/>
            <person name="Wilson R.K."/>
        </authorList>
    </citation>
    <scope>NUCLEOTIDE SEQUENCE</scope>
    <source>
        <strain evidence="11">female</strain>
    </source>
</reference>
<dbReference type="GO" id="GO:0005840">
    <property type="term" value="C:ribosome"/>
    <property type="evidence" value="ECO:0007669"/>
    <property type="project" value="UniProtKB-KW"/>
</dbReference>
<dbReference type="Gene3D" id="3.40.50.790">
    <property type="match status" value="1"/>
</dbReference>
<dbReference type="GeneTree" id="ENSGT00940000162168"/>
<dbReference type="Proteomes" id="UP000018467">
    <property type="component" value="Unassembled WGS sequence"/>
</dbReference>
<dbReference type="InterPro" id="IPR028364">
    <property type="entry name" value="Ribosomal_uL1/biogenesis"/>
</dbReference>
<keyword evidence="11" id="KW-1185">Reference proteome</keyword>
<dbReference type="PANTHER" id="PTHR36427">
    <property type="entry name" value="54S RIBOSOMAL PROTEIN L1, MITOCHONDRIAL"/>
    <property type="match status" value="1"/>
</dbReference>
<evidence type="ECO:0000313" key="11">
    <source>
        <dbReference type="Proteomes" id="UP000018467"/>
    </source>
</evidence>
<name>A0A3B1KJ21_ASTMX</name>
<dbReference type="GO" id="GO:1990904">
    <property type="term" value="C:ribonucleoprotein complex"/>
    <property type="evidence" value="ECO:0007669"/>
    <property type="project" value="UniProtKB-KW"/>
</dbReference>
<dbReference type="InterPro" id="IPR016095">
    <property type="entry name" value="Ribosomal_uL1_3-a/b-sand"/>
</dbReference>
<evidence type="ECO:0000256" key="4">
    <source>
        <dbReference type="ARBA" id="ARBA00022980"/>
    </source>
</evidence>
<evidence type="ECO:0000256" key="3">
    <source>
        <dbReference type="ARBA" id="ARBA00022946"/>
    </source>
</evidence>
<protein>
    <recommendedName>
        <fullName evidence="7">Large ribosomal subunit protein uL1m</fullName>
    </recommendedName>
    <alternativeName>
        <fullName evidence="8">39S ribosomal protein L1, mitochondrial</fullName>
    </alternativeName>
</protein>
<comment type="similarity">
    <text evidence="2">Belongs to the universal ribosomal protein uL1 family.</text>
</comment>
<feature type="region of interest" description="Disordered" evidence="9">
    <location>
        <begin position="123"/>
        <end position="150"/>
    </location>
</feature>
<sequence>MVIWHELELHSVKEKQQLVFSTSRNSFNTLRKLFQWVAEPCRSVCFYTEEHEVRCVNMAASCRSILRVVAGCQRQLLLSSASCASSASNVSQNAARPHPVLVRNYAAAAKAAKKPKKFEKDIKKEEEEEKKKQQLEERKKKQREKIDDTSRHKPYGLTAWAPIDDVYVVRHYPKPVYDADVAVDMLKSFQKLDFTPEDQPVFIDLQLNMKLEKKKKIDPFVSTVHLPHPFKKEANRVVFFTENPDQARLATENGAAVVGGAELVEKILEDEITADFFLAVPDIIPKLLPLKNKLRKKFPKSKRGSVGVNVPKMLQLFKTGHEYMVERDCCIITQVATLDMPTEHILENMRAIIKDASSHKPAEFGPLIERIITSSKTSEAVRIKTDTLLPQEVKEEP</sequence>
<keyword evidence="4" id="KW-0689">Ribosomal protein</keyword>
<reference evidence="10" key="3">
    <citation type="submission" date="2025-08" db="UniProtKB">
        <authorList>
            <consortium name="Ensembl"/>
        </authorList>
    </citation>
    <scope>IDENTIFICATION</scope>
</reference>
<proteinExistence type="inferred from homology"/>
<accession>A0A3B1KJ21</accession>
<evidence type="ECO:0000313" key="10">
    <source>
        <dbReference type="Ensembl" id="ENSAMXP00000053734.1"/>
    </source>
</evidence>
<dbReference type="GO" id="GO:0005743">
    <property type="term" value="C:mitochondrial inner membrane"/>
    <property type="evidence" value="ECO:0007669"/>
    <property type="project" value="UniProtKB-ARBA"/>
</dbReference>
<keyword evidence="6" id="KW-0687">Ribonucleoprotein</keyword>
<evidence type="ECO:0000256" key="2">
    <source>
        <dbReference type="ARBA" id="ARBA00010531"/>
    </source>
</evidence>
<evidence type="ECO:0000256" key="5">
    <source>
        <dbReference type="ARBA" id="ARBA00023128"/>
    </source>
</evidence>
<dbReference type="PANTHER" id="PTHR36427:SF3">
    <property type="entry name" value="LARGE RIBOSOMAL SUBUNIT PROTEIN UL1M"/>
    <property type="match status" value="1"/>
</dbReference>
<reference evidence="10" key="4">
    <citation type="submission" date="2025-09" db="UniProtKB">
        <authorList>
            <consortium name="Ensembl"/>
        </authorList>
    </citation>
    <scope>IDENTIFICATION</scope>
</reference>
<dbReference type="FunFam" id="3.40.50.790:FF:000003">
    <property type="entry name" value="39S ribosomal protein L1, mitochondrial"/>
    <property type="match status" value="1"/>
</dbReference>
<dbReference type="SUPFAM" id="SSF56808">
    <property type="entry name" value="Ribosomal protein L1"/>
    <property type="match status" value="1"/>
</dbReference>
<keyword evidence="5" id="KW-0496">Mitochondrion</keyword>
<dbReference type="Pfam" id="PF00687">
    <property type="entry name" value="Ribosomal_L1"/>
    <property type="match status" value="1"/>
</dbReference>
<dbReference type="InParanoid" id="A0A3B1KJ21"/>
<dbReference type="Bgee" id="ENSAMXG00000033077">
    <property type="expression patterns" value="Expressed in muscle tissue and 14 other cell types or tissues"/>
</dbReference>
<evidence type="ECO:0000256" key="1">
    <source>
        <dbReference type="ARBA" id="ARBA00004173"/>
    </source>
</evidence>
<dbReference type="OrthoDB" id="1747252at2759"/>
<evidence type="ECO:0000256" key="7">
    <source>
        <dbReference type="ARBA" id="ARBA00035212"/>
    </source>
</evidence>
<evidence type="ECO:0000256" key="9">
    <source>
        <dbReference type="SAM" id="MobiDB-lite"/>
    </source>
</evidence>
<evidence type="ECO:0000256" key="8">
    <source>
        <dbReference type="ARBA" id="ARBA00077483"/>
    </source>
</evidence>
<dbReference type="Ensembl" id="ENSAMXT00000047044.1">
    <property type="protein sequence ID" value="ENSAMXP00000053734.1"/>
    <property type="gene ID" value="ENSAMXG00000033077.1"/>
</dbReference>